<evidence type="ECO:0000259" key="4">
    <source>
        <dbReference type="PROSITE" id="PS50093"/>
    </source>
</evidence>
<dbReference type="GO" id="GO:0006508">
    <property type="term" value="P:proteolysis"/>
    <property type="evidence" value="ECO:0007669"/>
    <property type="project" value="UniProtKB-KW"/>
</dbReference>
<dbReference type="InterPro" id="IPR000601">
    <property type="entry name" value="PKD_dom"/>
</dbReference>
<dbReference type="InterPro" id="IPR035914">
    <property type="entry name" value="Sperma_CUB_dom_sf"/>
</dbReference>
<dbReference type="GO" id="GO:0004252">
    <property type="term" value="F:serine-type endopeptidase activity"/>
    <property type="evidence" value="ECO:0007669"/>
    <property type="project" value="InterPro"/>
</dbReference>
<dbReference type="InterPro" id="IPR013783">
    <property type="entry name" value="Ig-like_fold"/>
</dbReference>
<dbReference type="Gene3D" id="2.60.40.10">
    <property type="entry name" value="Immunoglobulins"/>
    <property type="match status" value="1"/>
</dbReference>
<dbReference type="CDD" id="cd00146">
    <property type="entry name" value="PKD"/>
    <property type="match status" value="1"/>
</dbReference>
<keyword evidence="3" id="KW-0732">Signal</keyword>
<evidence type="ECO:0000259" key="5">
    <source>
        <dbReference type="PROSITE" id="PS51829"/>
    </source>
</evidence>
<feature type="signal peptide" evidence="3">
    <location>
        <begin position="1"/>
        <end position="20"/>
    </location>
</feature>
<dbReference type="AlphaFoldDB" id="A0A562K948"/>
<accession>A0A562K948</accession>
<evidence type="ECO:0000313" key="7">
    <source>
        <dbReference type="Proteomes" id="UP000315312"/>
    </source>
</evidence>
<dbReference type="Pfam" id="PF18911">
    <property type="entry name" value="PKD_4"/>
    <property type="match status" value="1"/>
</dbReference>
<dbReference type="SUPFAM" id="SSF49785">
    <property type="entry name" value="Galactose-binding domain-like"/>
    <property type="match status" value="1"/>
</dbReference>
<dbReference type="Pfam" id="PF01483">
    <property type="entry name" value="P_proprotein"/>
    <property type="match status" value="1"/>
</dbReference>
<gene>
    <name evidence="6" type="ORF">IP97_02564</name>
</gene>
<dbReference type="InterPro" id="IPR035986">
    <property type="entry name" value="PKD_dom_sf"/>
</dbReference>
<evidence type="ECO:0000313" key="6">
    <source>
        <dbReference type="EMBL" id="TWH91773.1"/>
    </source>
</evidence>
<dbReference type="SUPFAM" id="SSF49854">
    <property type="entry name" value="Spermadhesin, CUB domain"/>
    <property type="match status" value="1"/>
</dbReference>
<feature type="domain" description="P/Homo B" evidence="5">
    <location>
        <begin position="281"/>
        <end position="470"/>
    </location>
</feature>
<dbReference type="Proteomes" id="UP000315312">
    <property type="component" value="Unassembled WGS sequence"/>
</dbReference>
<dbReference type="PROSITE" id="PS50093">
    <property type="entry name" value="PKD"/>
    <property type="match status" value="1"/>
</dbReference>
<dbReference type="InterPro" id="IPR022409">
    <property type="entry name" value="PKD/Chitinase_dom"/>
</dbReference>
<feature type="domain" description="PKD" evidence="4">
    <location>
        <begin position="171"/>
        <end position="214"/>
    </location>
</feature>
<dbReference type="InterPro" id="IPR008979">
    <property type="entry name" value="Galactose-bd-like_sf"/>
</dbReference>
<dbReference type="RefSeq" id="WP_144728196.1">
    <property type="nucleotide sequence ID" value="NZ_VLKM01000022.1"/>
</dbReference>
<dbReference type="PROSITE" id="PS51829">
    <property type="entry name" value="P_HOMO_B"/>
    <property type="match status" value="1"/>
</dbReference>
<dbReference type="SUPFAM" id="SSF49299">
    <property type="entry name" value="PKD domain"/>
    <property type="match status" value="1"/>
</dbReference>
<protein>
    <submittedName>
        <fullName evidence="6">PKD domain-containing protein</fullName>
    </submittedName>
</protein>
<evidence type="ECO:0000256" key="1">
    <source>
        <dbReference type="ARBA" id="ARBA00022670"/>
    </source>
</evidence>
<evidence type="ECO:0000256" key="3">
    <source>
        <dbReference type="SAM" id="SignalP"/>
    </source>
</evidence>
<proteinExistence type="predicted"/>
<dbReference type="Gene3D" id="2.60.120.290">
    <property type="entry name" value="Spermadhesin, CUB domain"/>
    <property type="match status" value="1"/>
</dbReference>
<feature type="chain" id="PRO_5022078413" evidence="3">
    <location>
        <begin position="21"/>
        <end position="881"/>
    </location>
</feature>
<dbReference type="SMART" id="SM00089">
    <property type="entry name" value="PKD"/>
    <property type="match status" value="1"/>
</dbReference>
<name>A0A562K948_9FLAO</name>
<organism evidence="6 7">
    <name type="scientific">Flavobacterium cheniae</name>
    <dbReference type="NCBI Taxonomy" id="295428"/>
    <lineage>
        <taxon>Bacteria</taxon>
        <taxon>Pseudomonadati</taxon>
        <taxon>Bacteroidota</taxon>
        <taxon>Flavobacteriia</taxon>
        <taxon>Flavobacteriales</taxon>
        <taxon>Flavobacteriaceae</taxon>
        <taxon>Flavobacterium</taxon>
    </lineage>
</organism>
<dbReference type="Gene3D" id="2.60.120.260">
    <property type="entry name" value="Galactose-binding domain-like"/>
    <property type="match status" value="1"/>
</dbReference>
<dbReference type="EMBL" id="VLKM01000022">
    <property type="protein sequence ID" value="TWH91773.1"/>
    <property type="molecule type" value="Genomic_DNA"/>
</dbReference>
<reference evidence="6 7" key="1">
    <citation type="journal article" date="2015" name="Stand. Genomic Sci.">
        <title>Genomic Encyclopedia of Bacterial and Archaeal Type Strains, Phase III: the genomes of soil and plant-associated and newly described type strains.</title>
        <authorList>
            <person name="Whitman W.B."/>
            <person name="Woyke T."/>
            <person name="Klenk H.P."/>
            <person name="Zhou Y."/>
            <person name="Lilburn T.G."/>
            <person name="Beck B.J."/>
            <person name="De Vos P."/>
            <person name="Vandamme P."/>
            <person name="Eisen J.A."/>
            <person name="Garrity G."/>
            <person name="Hugenholtz P."/>
            <person name="Kyrpides N.C."/>
        </authorList>
    </citation>
    <scope>NUCLEOTIDE SEQUENCE [LARGE SCALE GENOMIC DNA]</scope>
    <source>
        <strain evidence="6 7">CGMCC 1.6844</strain>
    </source>
</reference>
<sequence length="881" mass="89506">MKIKYSLIFLFLLVSFISFGQTYNMPNGSNGTITTCSGTFRDGAGDYGSSQNSTITFCPSTPGDKIRITFTSFATEDGFDILEVWNSNTAGAAGTGADAFTGTPALPFVITSTSPDGCISFRFRSDGSFEDAGWSATISCVTPCSPPTAALTVTTPLNICPSTALNPGSTNVSFNASASTTPSGSLVRYEWDWGDGTTSVTNTATTSHTFPTTGGIYLVRLKVRNNITTTDPLGCQSINAATRLIRVSPAPSFTGTSTTVNLNCGESTTLNGIAVSQTVNQSPPTVLAGVTSLPNGVGVSYSSGLDFSGLFSPGATMTSACYPTLTFNLEHSYSGDLDIELVAPSGEVVKVYDSHGGGTKFGTCANQNDDTVPGCGTTYTVVNTGGVAWTAAGVTTTTTSTCAGYTGACETGSYYISQTYNSTNPFTAFNGAQLNGVWTIRISDNLNLDDGTLFNWSLTFPSSCYGSVDTITPDLSSAVWTTSGGAPSVPAQTTTTTVVNNPGPVACPTAGACVGNQLTNNITVGPFNTAGTFTYNFTVTDENGCQFLRSATVNVSGACATANIAYAGSPFCTTSAPVNVNLTGTGAFSTGVFSAPAGLSINTTTGQITPSTSTPGTYTVTYTIVPNACCAVPVVATTSVTISAGPTISSLTSTSPICSGSNAVFNLTGTPNSIVSYNINGGTTVTTTLNALGTASVTVPSVIANTTLNATLVSLAGTPVTGYGLSATGGINPGNSTGIISASGAAANAINCAYVDNTNTTLTITLQNTVPAGTTITISIARDTNAGVVTISDGVATIGTFNAAPNDVLQYINVTTTVATNTIVITRTAGVVWIDGVQYVFTPTSCSTALSLSNTVNVTPQNTIASGTSQTVCINSAITNI</sequence>
<comment type="caution">
    <text evidence="6">The sequence shown here is derived from an EMBL/GenBank/DDBJ whole genome shotgun (WGS) entry which is preliminary data.</text>
</comment>
<keyword evidence="1" id="KW-0645">Protease</keyword>
<feature type="non-terminal residue" evidence="6">
    <location>
        <position position="881"/>
    </location>
</feature>
<keyword evidence="2" id="KW-0378">Hydrolase</keyword>
<dbReference type="InterPro" id="IPR002884">
    <property type="entry name" value="P_dom"/>
</dbReference>
<evidence type="ECO:0000256" key="2">
    <source>
        <dbReference type="ARBA" id="ARBA00022801"/>
    </source>
</evidence>
<keyword evidence="7" id="KW-1185">Reference proteome</keyword>